<sequence length="71" mass="8260">MDPIIYQLKNIKMKKYIILVIAFLFSALCVNVFGQRKTYSFEISKAEKEKINSSKYVDKGCFLKLNAFIKS</sequence>
<reference evidence="2" key="1">
    <citation type="journal article" date="2019" name="Int. J. Syst. Evol. Microbiol.">
        <title>The Global Catalogue of Microorganisms (GCM) 10K type strain sequencing project: providing services to taxonomists for standard genome sequencing and annotation.</title>
        <authorList>
            <consortium name="The Broad Institute Genomics Platform"/>
            <consortium name="The Broad Institute Genome Sequencing Center for Infectious Disease"/>
            <person name="Wu L."/>
            <person name="Ma J."/>
        </authorList>
    </citation>
    <scope>NUCLEOTIDE SEQUENCE [LARGE SCALE GENOMIC DNA]</scope>
    <source>
        <strain evidence="2">JCM 17337</strain>
    </source>
</reference>
<name>A0ABP7G7T7_9FLAO</name>
<keyword evidence="2" id="KW-1185">Reference proteome</keyword>
<protein>
    <submittedName>
        <fullName evidence="1">Uncharacterized protein</fullName>
    </submittedName>
</protein>
<comment type="caution">
    <text evidence="1">The sequence shown here is derived from an EMBL/GenBank/DDBJ whole genome shotgun (WGS) entry which is preliminary data.</text>
</comment>
<evidence type="ECO:0000313" key="2">
    <source>
        <dbReference type="Proteomes" id="UP001500748"/>
    </source>
</evidence>
<accession>A0ABP7G7T7</accession>
<evidence type="ECO:0000313" key="1">
    <source>
        <dbReference type="EMBL" id="GAA3758664.1"/>
    </source>
</evidence>
<organism evidence="1 2">
    <name type="scientific">Flavobacterium ginsengiterrae</name>
    <dbReference type="NCBI Taxonomy" id="871695"/>
    <lineage>
        <taxon>Bacteria</taxon>
        <taxon>Pseudomonadati</taxon>
        <taxon>Bacteroidota</taxon>
        <taxon>Flavobacteriia</taxon>
        <taxon>Flavobacteriales</taxon>
        <taxon>Flavobacteriaceae</taxon>
        <taxon>Flavobacterium</taxon>
    </lineage>
</organism>
<dbReference type="EMBL" id="BAABDU010000003">
    <property type="protein sequence ID" value="GAA3758664.1"/>
    <property type="molecule type" value="Genomic_DNA"/>
</dbReference>
<gene>
    <name evidence="1" type="ORF">GCM10022423_06520</name>
</gene>
<proteinExistence type="predicted"/>
<dbReference type="Proteomes" id="UP001500748">
    <property type="component" value="Unassembled WGS sequence"/>
</dbReference>